<comment type="caution">
    <text evidence="4">The sequence shown here is derived from an EMBL/GenBank/DDBJ whole genome shotgun (WGS) entry which is preliminary data.</text>
</comment>
<evidence type="ECO:0000259" key="3">
    <source>
        <dbReference type="Pfam" id="PF10017"/>
    </source>
</evidence>
<feature type="domain" description="Histidine-specific methyltransferase SAM-dependent" evidence="3">
    <location>
        <begin position="30"/>
        <end position="338"/>
    </location>
</feature>
<protein>
    <recommendedName>
        <fullName evidence="3">Histidine-specific methyltransferase SAM-dependent domain-containing protein</fullName>
    </recommendedName>
</protein>
<evidence type="ECO:0000256" key="2">
    <source>
        <dbReference type="ARBA" id="ARBA00022679"/>
    </source>
</evidence>
<dbReference type="PANTHER" id="PTHR43397">
    <property type="entry name" value="ERGOTHIONEINE BIOSYNTHESIS PROTEIN 1"/>
    <property type="match status" value="1"/>
</dbReference>
<dbReference type="AlphaFoldDB" id="A0A2M6WH78"/>
<keyword evidence="2" id="KW-0808">Transferase</keyword>
<dbReference type="InterPro" id="IPR017804">
    <property type="entry name" value="MeTrfase_EgtD-like"/>
</dbReference>
<sequence>MSESTVALRQGWRTLGSEEANPPEHDEFALDVLRGLTSSPMRIPSRWLYDARGSELFVEITTTEEYYPTRVETSILETYASHIAETFLWHRHLFRVIELGAGDGTKIATLLRAFLSVGLHFDFVPIDCSPKALDACVDHFSSESAFQNLSIHGLCTDYFRALTWLNSDDHTQPNLVLFLGSNIGNLTSEEMRSFLTSLWFSLNHGDLILIGFDLVKDSNVLECAYNDISGVTRAFNLNLLQRINRELHADFPVTDFYHHAFWNPRREQMESWLIADRDCCVKIPPIHREFSIPCNAGILVEVSRKFRPSGVSCLADEIGFRVEEQFFDLEQQFLDVLWCVQKRSF</sequence>
<name>A0A2M6WH78_9BACT</name>
<dbReference type="EMBL" id="PFBA01000033">
    <property type="protein sequence ID" value="PIT92153.1"/>
    <property type="molecule type" value="Genomic_DNA"/>
</dbReference>
<accession>A0A2M6WH78</accession>
<keyword evidence="1" id="KW-0489">Methyltransferase</keyword>
<gene>
    <name evidence="4" type="ORF">COU08_04045</name>
</gene>
<dbReference type="InterPro" id="IPR029063">
    <property type="entry name" value="SAM-dependent_MTases_sf"/>
</dbReference>
<evidence type="ECO:0000313" key="4">
    <source>
        <dbReference type="EMBL" id="PIT92153.1"/>
    </source>
</evidence>
<organism evidence="4 5">
    <name type="scientific">Candidatus Harrisonbacteria bacterium CG10_big_fil_rev_8_21_14_0_10_42_17</name>
    <dbReference type="NCBI Taxonomy" id="1974584"/>
    <lineage>
        <taxon>Bacteria</taxon>
        <taxon>Candidatus Harrisoniibacteriota</taxon>
    </lineage>
</organism>
<dbReference type="InterPro" id="IPR019257">
    <property type="entry name" value="MeTrfase_dom"/>
</dbReference>
<reference evidence="5" key="1">
    <citation type="submission" date="2017-09" db="EMBL/GenBank/DDBJ databases">
        <title>Depth-based differentiation of microbial function through sediment-hosted aquifers and enrichment of novel symbionts in the deep terrestrial subsurface.</title>
        <authorList>
            <person name="Probst A.J."/>
            <person name="Ladd B."/>
            <person name="Jarett J.K."/>
            <person name="Geller-Mcgrath D.E."/>
            <person name="Sieber C.M.K."/>
            <person name="Emerson J.B."/>
            <person name="Anantharaman K."/>
            <person name="Thomas B.C."/>
            <person name="Malmstrom R."/>
            <person name="Stieglmeier M."/>
            <person name="Klingl A."/>
            <person name="Woyke T."/>
            <person name="Ryan C.M."/>
            <person name="Banfield J.F."/>
        </authorList>
    </citation>
    <scope>NUCLEOTIDE SEQUENCE [LARGE SCALE GENOMIC DNA]</scope>
</reference>
<dbReference type="GO" id="GO:0032259">
    <property type="term" value="P:methylation"/>
    <property type="evidence" value="ECO:0007669"/>
    <property type="project" value="UniProtKB-KW"/>
</dbReference>
<dbReference type="Pfam" id="PF10017">
    <property type="entry name" value="Methyltransf_33"/>
    <property type="match status" value="1"/>
</dbReference>
<evidence type="ECO:0000313" key="5">
    <source>
        <dbReference type="Proteomes" id="UP000228635"/>
    </source>
</evidence>
<dbReference type="SUPFAM" id="SSF53335">
    <property type="entry name" value="S-adenosyl-L-methionine-dependent methyltransferases"/>
    <property type="match status" value="1"/>
</dbReference>
<dbReference type="PANTHER" id="PTHR43397:SF1">
    <property type="entry name" value="ERGOTHIONEINE BIOSYNTHESIS PROTEIN 1"/>
    <property type="match status" value="1"/>
</dbReference>
<proteinExistence type="predicted"/>
<dbReference type="GO" id="GO:0008168">
    <property type="term" value="F:methyltransferase activity"/>
    <property type="evidence" value="ECO:0007669"/>
    <property type="project" value="UniProtKB-KW"/>
</dbReference>
<dbReference type="Proteomes" id="UP000228635">
    <property type="component" value="Unassembled WGS sequence"/>
</dbReference>
<dbReference type="InterPro" id="IPR051128">
    <property type="entry name" value="EgtD_Methyltrsf_superfamily"/>
</dbReference>
<evidence type="ECO:0000256" key="1">
    <source>
        <dbReference type="ARBA" id="ARBA00022603"/>
    </source>
</evidence>
<dbReference type="Gene3D" id="3.40.50.150">
    <property type="entry name" value="Vaccinia Virus protein VP39"/>
    <property type="match status" value="1"/>
</dbReference>
<dbReference type="PIRSF" id="PIRSF018005">
    <property type="entry name" value="UCP018005"/>
    <property type="match status" value="1"/>
</dbReference>